<dbReference type="Proteomes" id="UP000541535">
    <property type="component" value="Unassembled WGS sequence"/>
</dbReference>
<dbReference type="EMBL" id="JACHXD010000003">
    <property type="protein sequence ID" value="MBB3118237.1"/>
    <property type="molecule type" value="Genomic_DNA"/>
</dbReference>
<dbReference type="RefSeq" id="WP_183440181.1">
    <property type="nucleotide sequence ID" value="NZ_JACHXD010000003.1"/>
</dbReference>
<evidence type="ECO:0000313" key="1">
    <source>
        <dbReference type="EMBL" id="MBB3118237.1"/>
    </source>
</evidence>
<evidence type="ECO:0000313" key="2">
    <source>
        <dbReference type="Proteomes" id="UP000541535"/>
    </source>
</evidence>
<gene>
    <name evidence="1" type="ORF">FHS03_001268</name>
</gene>
<keyword evidence="2" id="KW-1185">Reference proteome</keyword>
<name>A0A7W5FT43_9BURK</name>
<organism evidence="1 2">
    <name type="scientific">Pseudoduganella violacea</name>
    <dbReference type="NCBI Taxonomy" id="1715466"/>
    <lineage>
        <taxon>Bacteria</taxon>
        <taxon>Pseudomonadati</taxon>
        <taxon>Pseudomonadota</taxon>
        <taxon>Betaproteobacteria</taxon>
        <taxon>Burkholderiales</taxon>
        <taxon>Oxalobacteraceae</taxon>
        <taxon>Telluria group</taxon>
        <taxon>Pseudoduganella</taxon>
    </lineage>
</organism>
<proteinExistence type="predicted"/>
<reference evidence="1 2" key="1">
    <citation type="submission" date="2020-08" db="EMBL/GenBank/DDBJ databases">
        <title>Genomic Encyclopedia of Type Strains, Phase III (KMG-III): the genomes of soil and plant-associated and newly described type strains.</title>
        <authorList>
            <person name="Whitman W."/>
        </authorList>
    </citation>
    <scope>NUCLEOTIDE SEQUENCE [LARGE SCALE GENOMIC DNA]</scope>
    <source>
        <strain evidence="1 2">CECT 8897</strain>
    </source>
</reference>
<dbReference type="AlphaFoldDB" id="A0A7W5FT43"/>
<accession>A0A7W5FT43</accession>
<sequence length="185" mass="19694">MKRIGIDFAHQPMRRNVPAYLLAGLGAAALLAAGLAYAAYSSGQAEWEQEQLELAERQLGQPRQAASVDENAKARQKEAARLQASLEAPWEALFGVLESVPAPQVALLNLSLDGESRELVLSGEALDAAAMHGYARRMGEADGLAGAYLASHEVNAQNPRHSLRFSIGASWRNLARQPQAAGGAP</sequence>
<comment type="caution">
    <text evidence="1">The sequence shown here is derived from an EMBL/GenBank/DDBJ whole genome shotgun (WGS) entry which is preliminary data.</text>
</comment>
<protein>
    <submittedName>
        <fullName evidence="1">Tfp pilus assembly protein PilN</fullName>
    </submittedName>
</protein>